<keyword evidence="3" id="KW-1185">Reference proteome</keyword>
<organism evidence="2 3">
    <name type="scientific">Dongia sedimenti</name>
    <dbReference type="NCBI Taxonomy" id="3064282"/>
    <lineage>
        <taxon>Bacteria</taxon>
        <taxon>Pseudomonadati</taxon>
        <taxon>Pseudomonadota</taxon>
        <taxon>Alphaproteobacteria</taxon>
        <taxon>Rhodospirillales</taxon>
        <taxon>Dongiaceae</taxon>
        <taxon>Dongia</taxon>
    </lineage>
</organism>
<proteinExistence type="predicted"/>
<gene>
    <name evidence="2" type="ORF">Q8A70_11020</name>
</gene>
<feature type="region of interest" description="Disordered" evidence="1">
    <location>
        <begin position="67"/>
        <end position="111"/>
    </location>
</feature>
<dbReference type="Proteomes" id="UP001230156">
    <property type="component" value="Unassembled WGS sequence"/>
</dbReference>
<evidence type="ECO:0000256" key="1">
    <source>
        <dbReference type="SAM" id="MobiDB-lite"/>
    </source>
</evidence>
<comment type="caution">
    <text evidence="2">The sequence shown here is derived from an EMBL/GenBank/DDBJ whole genome shotgun (WGS) entry which is preliminary data.</text>
</comment>
<dbReference type="EMBL" id="JAUYVI010000003">
    <property type="protein sequence ID" value="MDQ7248201.1"/>
    <property type="molecule type" value="Genomic_DNA"/>
</dbReference>
<name>A0ABU0YMG9_9PROT</name>
<reference evidence="3" key="1">
    <citation type="submission" date="2023-08" db="EMBL/GenBank/DDBJ databases">
        <title>Rhodospirillaceae gen. nov., a novel taxon isolated from the Yangtze River Yuezi River estuary sludge.</title>
        <authorList>
            <person name="Ruan L."/>
        </authorList>
    </citation>
    <scope>NUCLEOTIDE SEQUENCE [LARGE SCALE GENOMIC DNA]</scope>
    <source>
        <strain evidence="3">R-7</strain>
    </source>
</reference>
<dbReference type="RefSeq" id="WP_379955648.1">
    <property type="nucleotide sequence ID" value="NZ_JAUYVI010000003.1"/>
</dbReference>
<evidence type="ECO:0000313" key="2">
    <source>
        <dbReference type="EMBL" id="MDQ7248201.1"/>
    </source>
</evidence>
<sequence length="111" mass="12091">MPKKSTDPFMDALWSALIADELGPAGNRTGWAETPVRIRNRFIRAVRPVLQSGAAFQVSAMALRLTESAAGKTAPPPGAGTGRRAKSKRPDPRELQLPLMTAMQPREKRGR</sequence>
<protein>
    <submittedName>
        <fullName evidence="2">Uncharacterized protein</fullName>
    </submittedName>
</protein>
<accession>A0ABU0YMG9</accession>
<evidence type="ECO:0000313" key="3">
    <source>
        <dbReference type="Proteomes" id="UP001230156"/>
    </source>
</evidence>